<feature type="domain" description="N-acetyltransferase" evidence="5">
    <location>
        <begin position="8"/>
        <end position="157"/>
    </location>
</feature>
<keyword evidence="2 4" id="KW-0677">Repeat</keyword>
<accession>A0A841DPK7</accession>
<dbReference type="Gene3D" id="3.40.630.30">
    <property type="match status" value="1"/>
</dbReference>
<dbReference type="NCBIfam" id="TIGR03448">
    <property type="entry name" value="mycothiol_MshD"/>
    <property type="match status" value="1"/>
</dbReference>
<keyword evidence="3 4" id="KW-0012">Acyltransferase</keyword>
<feature type="binding site" evidence="4">
    <location>
        <position position="226"/>
    </location>
    <ligand>
        <name>1D-myo-inositol 2-(L-cysteinylamino)-2-deoxy-alpha-D-glucopyranoside</name>
        <dbReference type="ChEBI" id="CHEBI:58887"/>
    </ligand>
</feature>
<protein>
    <recommendedName>
        <fullName evidence="4">Mycothiol acetyltransferase</fullName>
        <shortName evidence="4">MSH acetyltransferase</shortName>
        <ecNumber evidence="4">2.3.1.189</ecNumber>
    </recommendedName>
    <alternativeName>
        <fullName evidence="4">Mycothiol synthase</fullName>
    </alternativeName>
</protein>
<evidence type="ECO:0000259" key="5">
    <source>
        <dbReference type="PROSITE" id="PS51186"/>
    </source>
</evidence>
<feature type="binding site" evidence="4">
    <location>
        <position position="272"/>
    </location>
    <ligand>
        <name>1D-myo-inositol 2-(L-cysteinylamino)-2-deoxy-alpha-D-glucopyranoside</name>
        <dbReference type="ChEBI" id="CHEBI:58887"/>
    </ligand>
</feature>
<keyword evidence="7" id="KW-1185">Reference proteome</keyword>
<dbReference type="PROSITE" id="PS51186">
    <property type="entry name" value="GNAT"/>
    <property type="match status" value="2"/>
</dbReference>
<dbReference type="EC" id="2.3.1.189" evidence="4"/>
<comment type="similarity">
    <text evidence="4">Belongs to the acetyltransferase family. MshD subfamily.</text>
</comment>
<dbReference type="PANTHER" id="PTHR43420:SF44">
    <property type="entry name" value="ACETYLTRANSFERASE YPEA"/>
    <property type="match status" value="1"/>
</dbReference>
<feature type="binding site" evidence="4">
    <location>
        <position position="233"/>
    </location>
    <ligand>
        <name>1D-myo-inositol 2-(L-cysteinylamino)-2-deoxy-alpha-D-glucopyranoside</name>
        <dbReference type="ChEBI" id="CHEBI:58887"/>
    </ligand>
</feature>
<evidence type="ECO:0000256" key="2">
    <source>
        <dbReference type="ARBA" id="ARBA00022737"/>
    </source>
</evidence>
<feature type="binding site" evidence="4">
    <location>
        <begin position="87"/>
        <end position="89"/>
    </location>
    <ligand>
        <name>acetyl-CoA</name>
        <dbReference type="ChEBI" id="CHEBI:57288"/>
        <label>1</label>
    </ligand>
</feature>
<dbReference type="GO" id="GO:0010125">
    <property type="term" value="P:mycothiol biosynthetic process"/>
    <property type="evidence" value="ECO:0007669"/>
    <property type="project" value="UniProtKB-UniRule"/>
</dbReference>
<reference evidence="6 7" key="1">
    <citation type="submission" date="2020-08" db="EMBL/GenBank/DDBJ databases">
        <title>Sequencing the genomes of 1000 actinobacteria strains.</title>
        <authorList>
            <person name="Klenk H.-P."/>
        </authorList>
    </citation>
    <scope>NUCLEOTIDE SEQUENCE [LARGE SCALE GENOMIC DNA]</scope>
    <source>
        <strain evidence="6 7">DSM 17294</strain>
    </source>
</reference>
<feature type="binding site" evidence="4">
    <location>
        <position position="186"/>
    </location>
    <ligand>
        <name>1D-myo-inositol 2-(L-cysteinylamino)-2-deoxy-alpha-D-glucopyranoside</name>
        <dbReference type="ChEBI" id="CHEBI:58887"/>
    </ligand>
</feature>
<dbReference type="PIRSF" id="PIRSF021524">
    <property type="entry name" value="MSH_acetyltransferase"/>
    <property type="match status" value="1"/>
</dbReference>
<comment type="function">
    <text evidence="4">Catalyzes the transfer of acetyl from acetyl-CoA to desacetylmycothiol (Cys-GlcN-Ins) to form mycothiol.</text>
</comment>
<feature type="binding site" evidence="4">
    <location>
        <begin position="237"/>
        <end position="239"/>
    </location>
    <ligand>
        <name>acetyl-CoA</name>
        <dbReference type="ChEBI" id="CHEBI:57288"/>
        <label>2</label>
    </ligand>
</feature>
<feature type="domain" description="N-acetyltransferase" evidence="5">
    <location>
        <begin position="159"/>
        <end position="306"/>
    </location>
</feature>
<evidence type="ECO:0000313" key="6">
    <source>
        <dbReference type="EMBL" id="MBB5981054.1"/>
    </source>
</evidence>
<dbReference type="Pfam" id="PF00583">
    <property type="entry name" value="Acetyltransf_1"/>
    <property type="match status" value="2"/>
</dbReference>
<dbReference type="CDD" id="cd04301">
    <property type="entry name" value="NAT_SF"/>
    <property type="match status" value="1"/>
</dbReference>
<comment type="catalytic activity">
    <reaction evidence="4">
        <text>1D-myo-inositol 2-(L-cysteinylamino)-2-deoxy-alpha-D-glucopyranoside + acetyl-CoA = mycothiol + CoA + H(+)</text>
        <dbReference type="Rhea" id="RHEA:26172"/>
        <dbReference type="ChEBI" id="CHEBI:15378"/>
        <dbReference type="ChEBI" id="CHEBI:16768"/>
        <dbReference type="ChEBI" id="CHEBI:57287"/>
        <dbReference type="ChEBI" id="CHEBI:57288"/>
        <dbReference type="ChEBI" id="CHEBI:58887"/>
        <dbReference type="EC" id="2.3.1.189"/>
    </reaction>
</comment>
<dbReference type="PANTHER" id="PTHR43420">
    <property type="entry name" value="ACETYLTRANSFERASE"/>
    <property type="match status" value="1"/>
</dbReference>
<dbReference type="EMBL" id="JACHNF010000001">
    <property type="protein sequence ID" value="MBB5981054.1"/>
    <property type="molecule type" value="Genomic_DNA"/>
</dbReference>
<dbReference type="InterPro" id="IPR050680">
    <property type="entry name" value="YpeA/RimI_acetyltransf"/>
</dbReference>
<feature type="binding site" evidence="4">
    <location>
        <begin position="244"/>
        <end position="250"/>
    </location>
    <ligand>
        <name>acetyl-CoA</name>
        <dbReference type="ChEBI" id="CHEBI:57288"/>
        <label>2</label>
    </ligand>
</feature>
<dbReference type="InterPro" id="IPR017813">
    <property type="entry name" value="Mycothiol_AcTrfase"/>
</dbReference>
<dbReference type="SUPFAM" id="SSF55729">
    <property type="entry name" value="Acyl-CoA N-acyltransferases (Nat)"/>
    <property type="match status" value="1"/>
</dbReference>
<name>A0A841DPK7_9ACTN</name>
<keyword evidence="1 4" id="KW-0808">Transferase</keyword>
<sequence length="306" mass="33040">MTLEAVPSPLPPATAAAVTELAHAAAQSDGVHPLSERTLLHLDGEHPDDVHVLAYVGDPGTIEVSGLQSARNLAGYAALAADGSAELFVAPTYRRQGFGTALLRMLLDHGGARTRVWAHGRLPGSDELAQHLGLEVTRELYFLRRTRADLPDPVWPDGITVRTFVPGQDDAAWLELNAQAFADHPEQGSWTAKDLAERRQQPWFDPEGFFLAVDPTGTLAGFHWTKVEDGVGEVYVVGVSPTHQGMGLGKALTLQGLHHLQTTRALNTIVLYVDGTNTPARTLYTHLGFQTATLDVQYAPTTQPPT</sequence>
<evidence type="ECO:0000256" key="1">
    <source>
        <dbReference type="ARBA" id="ARBA00022679"/>
    </source>
</evidence>
<dbReference type="Proteomes" id="UP000558997">
    <property type="component" value="Unassembled WGS sequence"/>
</dbReference>
<feature type="binding site" evidence="4">
    <location>
        <position position="36"/>
    </location>
    <ligand>
        <name>1D-myo-inositol 2-(L-cysteinylamino)-2-deoxy-alpha-D-glucopyranoside</name>
        <dbReference type="ChEBI" id="CHEBI:58887"/>
    </ligand>
</feature>
<dbReference type="RefSeq" id="WP_184837250.1">
    <property type="nucleotide sequence ID" value="NZ_BAAAVN010000016.1"/>
</dbReference>
<comment type="caution">
    <text evidence="6">The sequence shown here is derived from an EMBL/GenBank/DDBJ whole genome shotgun (WGS) entry which is preliminary data.</text>
</comment>
<comment type="caution">
    <text evidence="4">Lacks conserved residue(s) required for the propagation of feature annotation.</text>
</comment>
<proteinExistence type="inferred from homology"/>
<dbReference type="InterPro" id="IPR000182">
    <property type="entry name" value="GNAT_dom"/>
</dbReference>
<dbReference type="GO" id="GO:0035447">
    <property type="term" value="F:mycothiol synthase activity"/>
    <property type="evidence" value="ECO:0007669"/>
    <property type="project" value="UniProtKB-UniRule"/>
</dbReference>
<evidence type="ECO:0000256" key="3">
    <source>
        <dbReference type="ARBA" id="ARBA00023315"/>
    </source>
</evidence>
<dbReference type="HAMAP" id="MF_01698">
    <property type="entry name" value="MshD"/>
    <property type="match status" value="1"/>
</dbReference>
<feature type="binding site" evidence="4">
    <location>
        <begin position="95"/>
        <end position="100"/>
    </location>
    <ligand>
        <name>acetyl-CoA</name>
        <dbReference type="ChEBI" id="CHEBI:57288"/>
        <label>1</label>
    </ligand>
</feature>
<dbReference type="InterPro" id="IPR016181">
    <property type="entry name" value="Acyl_CoA_acyltransferase"/>
</dbReference>
<evidence type="ECO:0000313" key="7">
    <source>
        <dbReference type="Proteomes" id="UP000558997"/>
    </source>
</evidence>
<dbReference type="AlphaFoldDB" id="A0A841DPK7"/>
<gene>
    <name evidence="4" type="primary">mshD</name>
    <name evidence="6" type="ORF">HDA44_004395</name>
</gene>
<evidence type="ECO:0000256" key="4">
    <source>
        <dbReference type="HAMAP-Rule" id="MF_01698"/>
    </source>
</evidence>
<comment type="subunit">
    <text evidence="4">Monomer.</text>
</comment>
<organism evidence="6 7">
    <name type="scientific">Kribbella solani</name>
    <dbReference type="NCBI Taxonomy" id="236067"/>
    <lineage>
        <taxon>Bacteria</taxon>
        <taxon>Bacillati</taxon>
        <taxon>Actinomycetota</taxon>
        <taxon>Actinomycetes</taxon>
        <taxon>Propionibacteriales</taxon>
        <taxon>Kribbellaceae</taxon>
        <taxon>Kribbella</taxon>
    </lineage>
</organism>